<dbReference type="EMBL" id="JANTQA010000023">
    <property type="protein sequence ID" value="KAJ3443845.1"/>
    <property type="molecule type" value="Genomic_DNA"/>
</dbReference>
<name>A0AAV7ZV40_9EUKA</name>
<feature type="compositionally biased region" description="Basic residues" evidence="1">
    <location>
        <begin position="469"/>
        <end position="484"/>
    </location>
</feature>
<organism evidence="2 3">
    <name type="scientific">Anaeramoeba flamelloides</name>
    <dbReference type="NCBI Taxonomy" id="1746091"/>
    <lineage>
        <taxon>Eukaryota</taxon>
        <taxon>Metamonada</taxon>
        <taxon>Anaeramoebidae</taxon>
        <taxon>Anaeramoeba</taxon>
    </lineage>
</organism>
<proteinExistence type="predicted"/>
<feature type="compositionally biased region" description="Low complexity" evidence="1">
    <location>
        <begin position="442"/>
        <end position="468"/>
    </location>
</feature>
<dbReference type="Proteomes" id="UP001146793">
    <property type="component" value="Unassembled WGS sequence"/>
</dbReference>
<feature type="compositionally biased region" description="Low complexity" evidence="1">
    <location>
        <begin position="296"/>
        <end position="329"/>
    </location>
</feature>
<evidence type="ECO:0000313" key="3">
    <source>
        <dbReference type="Proteomes" id="UP001146793"/>
    </source>
</evidence>
<feature type="region of interest" description="Disordered" evidence="1">
    <location>
        <begin position="628"/>
        <end position="693"/>
    </location>
</feature>
<evidence type="ECO:0000256" key="1">
    <source>
        <dbReference type="SAM" id="MobiDB-lite"/>
    </source>
</evidence>
<feature type="region of interest" description="Disordered" evidence="1">
    <location>
        <begin position="389"/>
        <end position="489"/>
    </location>
</feature>
<gene>
    <name evidence="2" type="ORF">M0812_09690</name>
</gene>
<accession>A0AAV7ZV40</accession>
<feature type="compositionally biased region" description="Basic residues" evidence="1">
    <location>
        <begin position="346"/>
        <end position="355"/>
    </location>
</feature>
<feature type="compositionally biased region" description="Acidic residues" evidence="1">
    <location>
        <begin position="628"/>
        <end position="642"/>
    </location>
</feature>
<feature type="compositionally biased region" description="Low complexity" evidence="1">
    <location>
        <begin position="643"/>
        <end position="671"/>
    </location>
</feature>
<feature type="compositionally biased region" description="Basic and acidic residues" evidence="1">
    <location>
        <begin position="333"/>
        <end position="342"/>
    </location>
</feature>
<sequence length="875" mass="100873">MSLPSEPSSDEFSIRPISPVINILQSPLNSDIEFASSPLQESYNLLDNTHLNPFIDNNFLNDFSNMTFSENENSSENSSSMIKFKIPEISISSRYSNSTEEQSEEADEDKYGMQKSQFKFHTNFRSLDNKETDERISNNDGIQNYEKMKSSERDYQMGSNQGIQKNSQWIMSQKKNQKPITKVHLFKSSIKREKHSIPAFAPTIFSSSPLSKFFNNVEIKNEHHLKQEILVEPNEEQFEHVKQFENDFNQRFNNQRSVLQTGYHISNNNNNHGVISNTNITPNKLNFLTPTPQLPPKITITRTTTTTPKPTTATTTTTTTKATTRLKPTNPEKQYEKQKEIQAKTTKAKKTKKAKSTGSKLKNNIVNLNSTTATSPLSIDSTSFIKIKNGNVNDNETNSSSNLKDDQPFSRKRLRRRSSRRIASKYKHLPKSFSPIKSELSQTQIRTETETQTQTQTQTQTHTTLHTRNFNKTKKSNFTKKKQKSNSQYPTQINNNKEIIKIGKSVYKVLIGSLWAILGGSSQTQVSPYSQKFCNHISKLLGVSARNIHSTPLGLKNLLSNSRRTFAEFISEILIGVLSLCYLNKPPNLSIQLKDLLINIAEFQQKFPNKEILLNNLSKNLEFKNDNNNDDVVVDSSNDENNNDNGNNLNNNNNNININKRNDNFNYFNNKNKNENENKNKNKNENESENENETELISQLNNLYHKIFVEDVLMFWFEKRFIPNPELRLHSKDRSKFFSQYILIIGNYCFQRCCWLLASELTRESNDTITSQYFRLINSPYQSNPLNCYFNNRMGKMKLITGLIVKFSVNKSAYWDEIVNFFSKKNVFNINNVFDTFPFNIIINSPLIKNNMKNKINDEPLNSTFTRKTLNPSLN</sequence>
<feature type="region of interest" description="Disordered" evidence="1">
    <location>
        <begin position="288"/>
        <end position="358"/>
    </location>
</feature>
<evidence type="ECO:0000313" key="2">
    <source>
        <dbReference type="EMBL" id="KAJ3443845.1"/>
    </source>
</evidence>
<feature type="compositionally biased region" description="Polar residues" evidence="1">
    <location>
        <begin position="389"/>
        <end position="402"/>
    </location>
</feature>
<dbReference type="AlphaFoldDB" id="A0AAV7ZV40"/>
<comment type="caution">
    <text evidence="2">The sequence shown here is derived from an EMBL/GenBank/DDBJ whole genome shotgun (WGS) entry which is preliminary data.</text>
</comment>
<feature type="compositionally biased region" description="Basic and acidic residues" evidence="1">
    <location>
        <begin position="672"/>
        <end position="686"/>
    </location>
</feature>
<protein>
    <submittedName>
        <fullName evidence="2">Morphogenesis protein sog2</fullName>
    </submittedName>
</protein>
<reference evidence="2" key="1">
    <citation type="submission" date="2022-08" db="EMBL/GenBank/DDBJ databases">
        <title>Novel sulphate-reducing endosymbionts in the free-living metamonad Anaeramoeba.</title>
        <authorList>
            <person name="Jerlstrom-Hultqvist J."/>
            <person name="Cepicka I."/>
            <person name="Gallot-Lavallee L."/>
            <person name="Salas-Leiva D."/>
            <person name="Curtis B.A."/>
            <person name="Zahonova K."/>
            <person name="Pipaliya S."/>
            <person name="Dacks J."/>
            <person name="Roger A.J."/>
        </authorList>
    </citation>
    <scope>NUCLEOTIDE SEQUENCE</scope>
    <source>
        <strain evidence="2">Busselton2</strain>
    </source>
</reference>
<feature type="compositionally biased region" description="Basic residues" evidence="1">
    <location>
        <begin position="410"/>
        <end position="430"/>
    </location>
</feature>